<feature type="transmembrane region" description="Helical" evidence="1">
    <location>
        <begin position="420"/>
        <end position="442"/>
    </location>
</feature>
<dbReference type="Pfam" id="PF07670">
    <property type="entry name" value="Gate"/>
    <property type="match status" value="1"/>
</dbReference>
<protein>
    <submittedName>
        <fullName evidence="3">Nucleoside recognition domain-containing protein</fullName>
    </submittedName>
</protein>
<proteinExistence type="predicted"/>
<dbReference type="InterPro" id="IPR011642">
    <property type="entry name" value="Gate_dom"/>
</dbReference>
<feature type="transmembrane region" description="Helical" evidence="1">
    <location>
        <begin position="313"/>
        <end position="336"/>
    </location>
</feature>
<feature type="transmembrane region" description="Helical" evidence="1">
    <location>
        <begin position="44"/>
        <end position="67"/>
    </location>
</feature>
<reference evidence="3 4" key="1">
    <citation type="submission" date="2023-10" db="EMBL/GenBank/DDBJ databases">
        <title>Two novel species belonging to the OM43/NOR5 clade.</title>
        <authorList>
            <person name="Park M."/>
        </authorList>
    </citation>
    <scope>NUCLEOTIDE SEQUENCE [LARGE SCALE GENOMIC DNA]</scope>
    <source>
        <strain evidence="3 4">IMCC43200</strain>
    </source>
</reference>
<accession>A0ABZ0I4A8</accession>
<keyword evidence="1" id="KW-1133">Transmembrane helix</keyword>
<name>A0ABZ0I4A8_9GAMM</name>
<keyword evidence="1" id="KW-0812">Transmembrane</keyword>
<feature type="transmembrane region" description="Helical" evidence="1">
    <location>
        <begin position="7"/>
        <end position="24"/>
    </location>
</feature>
<keyword evidence="4" id="KW-1185">Reference proteome</keyword>
<organism evidence="3 4">
    <name type="scientific">Congregibacter variabilis</name>
    <dbReference type="NCBI Taxonomy" id="3081200"/>
    <lineage>
        <taxon>Bacteria</taxon>
        <taxon>Pseudomonadati</taxon>
        <taxon>Pseudomonadota</taxon>
        <taxon>Gammaproteobacteria</taxon>
        <taxon>Cellvibrionales</taxon>
        <taxon>Halieaceae</taxon>
        <taxon>Congregibacter</taxon>
    </lineage>
</organism>
<feature type="transmembrane region" description="Helical" evidence="1">
    <location>
        <begin position="125"/>
        <end position="143"/>
    </location>
</feature>
<dbReference type="EMBL" id="CP136864">
    <property type="protein sequence ID" value="WOJ94031.1"/>
    <property type="molecule type" value="Genomic_DNA"/>
</dbReference>
<feature type="domain" description="Nucleoside transporter/FeoB GTPase Gate" evidence="2">
    <location>
        <begin position="131"/>
        <end position="224"/>
    </location>
</feature>
<evidence type="ECO:0000259" key="2">
    <source>
        <dbReference type="Pfam" id="PF07670"/>
    </source>
</evidence>
<evidence type="ECO:0000313" key="4">
    <source>
        <dbReference type="Proteomes" id="UP001626537"/>
    </source>
</evidence>
<feature type="transmembrane region" description="Helical" evidence="1">
    <location>
        <begin position="79"/>
        <end position="105"/>
    </location>
</feature>
<feature type="transmembrane region" description="Helical" evidence="1">
    <location>
        <begin position="387"/>
        <end position="408"/>
    </location>
</feature>
<sequence>MAALLRFLIPSIAGLLIFLVPLPLEDGLTVLFSLYSDWVNQHLGFVLVEAMVLIAVIGALIALYHSIAKPQWRQNKPMLYAIAEAGPIWIALRIVGAAIALMVYFKVGPEVLRLEDTGIILVEELAIAFSIVLLPACFFMPLLTEFGAMDFFGTLVAPVFRRLFRLPGRAAVDATASFISASTIGILVTGQQYQRGFYTGREAVSVATNFSVVSLPFALVIANVSGVGDYFIEWYLCSVMACIVCAAIVPRLPPVSRIADSYIDGSPNTTQSNDSHHGPLLRQCLNNAISSASAAPSLPTMARSATIMMLEQLFGLMGPLIALGTLTAVVAFHSSIAQWISMPITGVLTLLDVHDAARIAPGFLFGFMDQYIPTIVASEISSDRMRFVLAGLSLCQLIYMTETGLVVLKVGLPVSVLQLFQIFVIRTVIVTPVLAGTAWLLFPA</sequence>
<evidence type="ECO:0000256" key="1">
    <source>
        <dbReference type="SAM" id="Phobius"/>
    </source>
</evidence>
<feature type="transmembrane region" description="Helical" evidence="1">
    <location>
        <begin position="230"/>
        <end position="249"/>
    </location>
</feature>
<feature type="transmembrane region" description="Helical" evidence="1">
    <location>
        <begin position="203"/>
        <end position="224"/>
    </location>
</feature>
<keyword evidence="1" id="KW-0472">Membrane</keyword>
<evidence type="ECO:0000313" key="3">
    <source>
        <dbReference type="EMBL" id="WOJ94031.1"/>
    </source>
</evidence>
<gene>
    <name evidence="3" type="ORF">R0135_02400</name>
</gene>
<feature type="transmembrane region" description="Helical" evidence="1">
    <location>
        <begin position="356"/>
        <end position="375"/>
    </location>
</feature>
<dbReference type="RefSeq" id="WP_407348670.1">
    <property type="nucleotide sequence ID" value="NZ_CP136864.1"/>
</dbReference>
<dbReference type="Proteomes" id="UP001626537">
    <property type="component" value="Chromosome"/>
</dbReference>